<evidence type="ECO:0000256" key="2">
    <source>
        <dbReference type="ARBA" id="ARBA00022703"/>
    </source>
</evidence>
<dbReference type="OrthoDB" id="6114029at2759"/>
<dbReference type="PANTHER" id="PTHR48169">
    <property type="entry name" value="DED DOMAIN-CONTAINING PROTEIN"/>
    <property type="match status" value="1"/>
</dbReference>
<keyword evidence="5" id="KW-1185">Reference proteome</keyword>
<evidence type="ECO:0000313" key="4">
    <source>
        <dbReference type="EMBL" id="RWS26327.1"/>
    </source>
</evidence>
<dbReference type="Gene3D" id="3.40.50.1460">
    <property type="match status" value="1"/>
</dbReference>
<gene>
    <name evidence="4" type="ORF">B4U80_13767</name>
</gene>
<evidence type="ECO:0000313" key="5">
    <source>
        <dbReference type="Proteomes" id="UP000288716"/>
    </source>
</evidence>
<dbReference type="SMART" id="SM00115">
    <property type="entry name" value="CASc"/>
    <property type="match status" value="1"/>
</dbReference>
<dbReference type="GO" id="GO:0043067">
    <property type="term" value="P:regulation of programmed cell death"/>
    <property type="evidence" value="ECO:0007669"/>
    <property type="project" value="UniProtKB-ARBA"/>
</dbReference>
<dbReference type="GO" id="GO:0006915">
    <property type="term" value="P:apoptotic process"/>
    <property type="evidence" value="ECO:0007669"/>
    <property type="project" value="UniProtKB-KW"/>
</dbReference>
<organism evidence="4 5">
    <name type="scientific">Leptotrombidium deliense</name>
    <dbReference type="NCBI Taxonomy" id="299467"/>
    <lineage>
        <taxon>Eukaryota</taxon>
        <taxon>Metazoa</taxon>
        <taxon>Ecdysozoa</taxon>
        <taxon>Arthropoda</taxon>
        <taxon>Chelicerata</taxon>
        <taxon>Arachnida</taxon>
        <taxon>Acari</taxon>
        <taxon>Acariformes</taxon>
        <taxon>Trombidiformes</taxon>
        <taxon>Prostigmata</taxon>
        <taxon>Anystina</taxon>
        <taxon>Parasitengona</taxon>
        <taxon>Trombiculoidea</taxon>
        <taxon>Trombiculidae</taxon>
        <taxon>Leptotrombidium</taxon>
    </lineage>
</organism>
<reference evidence="4 5" key="1">
    <citation type="journal article" date="2018" name="Gigascience">
        <title>Genomes of trombidid mites reveal novel predicted allergens and laterally-transferred genes associated with secondary metabolism.</title>
        <authorList>
            <person name="Dong X."/>
            <person name="Chaisiri K."/>
            <person name="Xia D."/>
            <person name="Armstrong S.D."/>
            <person name="Fang Y."/>
            <person name="Donnelly M.J."/>
            <person name="Kadowaki T."/>
            <person name="McGarry J.W."/>
            <person name="Darby A.C."/>
            <person name="Makepeace B.L."/>
        </authorList>
    </citation>
    <scope>NUCLEOTIDE SEQUENCE [LARGE SCALE GENOMIC DNA]</scope>
    <source>
        <strain evidence="4">UoL-UT</strain>
    </source>
</reference>
<evidence type="ECO:0000259" key="3">
    <source>
        <dbReference type="PROSITE" id="PS50208"/>
    </source>
</evidence>
<name>A0A443SFN3_9ACAR</name>
<dbReference type="InterPro" id="IPR001309">
    <property type="entry name" value="Pept_C14_p20"/>
</dbReference>
<feature type="domain" description="Caspase family p20" evidence="3">
    <location>
        <begin position="1"/>
        <end position="80"/>
    </location>
</feature>
<dbReference type="SUPFAM" id="SSF52129">
    <property type="entry name" value="Caspase-like"/>
    <property type="match status" value="1"/>
</dbReference>
<sequence>MGFNVVSFDGLTVDEIRRVITYLAAEDYSNSDCFVCVVLTNGRKNIVMAKDGAYSIDLLYASFEKNESLRGKPKMFFVQADCEHPNDSLSNLPLQHHLHAKVPVVPDFLVVVSSPNELRCSSINCRSLFLETLVYCFEKYLRTDDLLSVLTIVNGMLEVSNLGSMRKDHTLSITIHRFTTLYLVVTIFRVNVKRSFLDR</sequence>
<dbReference type="PROSITE" id="PS50208">
    <property type="entry name" value="CASPASE_P20"/>
    <property type="match status" value="1"/>
</dbReference>
<dbReference type="InterPro" id="IPR015917">
    <property type="entry name" value="Pept_C14A"/>
</dbReference>
<dbReference type="EMBL" id="NCKV01002865">
    <property type="protein sequence ID" value="RWS26327.1"/>
    <property type="molecule type" value="Genomic_DNA"/>
</dbReference>
<accession>A0A443SFN3</accession>
<dbReference type="Proteomes" id="UP000288716">
    <property type="component" value="Unassembled WGS sequence"/>
</dbReference>
<dbReference type="STRING" id="299467.A0A443SFN3"/>
<dbReference type="GO" id="GO:0006508">
    <property type="term" value="P:proteolysis"/>
    <property type="evidence" value="ECO:0007669"/>
    <property type="project" value="InterPro"/>
</dbReference>
<dbReference type="Pfam" id="PF00656">
    <property type="entry name" value="Peptidase_C14"/>
    <property type="match status" value="1"/>
</dbReference>
<protein>
    <submittedName>
        <fullName evidence="4">Caspase-1-like protein</fullName>
    </submittedName>
</protein>
<comment type="similarity">
    <text evidence="1">Belongs to the peptidase C14A family.</text>
</comment>
<evidence type="ECO:0000256" key="1">
    <source>
        <dbReference type="ARBA" id="ARBA00010134"/>
    </source>
</evidence>
<keyword evidence="2" id="KW-0053">Apoptosis</keyword>
<comment type="caution">
    <text evidence="4">The sequence shown here is derived from an EMBL/GenBank/DDBJ whole genome shotgun (WGS) entry which is preliminary data.</text>
</comment>
<dbReference type="VEuPathDB" id="VectorBase:LDEU005714"/>
<dbReference type="PANTHER" id="PTHR48169:SF1">
    <property type="entry name" value="ASTROCYTIC PHOSPHOPROTEIN PEA-15"/>
    <property type="match status" value="1"/>
</dbReference>
<dbReference type="AlphaFoldDB" id="A0A443SFN3"/>
<dbReference type="GO" id="GO:0004197">
    <property type="term" value="F:cysteine-type endopeptidase activity"/>
    <property type="evidence" value="ECO:0007669"/>
    <property type="project" value="InterPro"/>
</dbReference>
<dbReference type="InterPro" id="IPR011600">
    <property type="entry name" value="Pept_C14_caspase"/>
</dbReference>
<proteinExistence type="inferred from homology"/>
<dbReference type="GO" id="GO:0005737">
    <property type="term" value="C:cytoplasm"/>
    <property type="evidence" value="ECO:0007669"/>
    <property type="project" value="UniProtKB-ARBA"/>
</dbReference>
<dbReference type="PRINTS" id="PR00376">
    <property type="entry name" value="IL1BCENZYME"/>
</dbReference>
<dbReference type="InterPro" id="IPR029030">
    <property type="entry name" value="Caspase-like_dom_sf"/>
</dbReference>